<comment type="caution">
    <text evidence="1">The sequence shown here is derived from an EMBL/GenBank/DDBJ whole genome shotgun (WGS) entry which is preliminary data.</text>
</comment>
<evidence type="ECO:0000313" key="1">
    <source>
        <dbReference type="EMBL" id="CAF1689865.1"/>
    </source>
</evidence>
<keyword evidence="2" id="KW-1185">Reference proteome</keyword>
<dbReference type="AlphaFoldDB" id="A0A816HL86"/>
<accession>A0A816HL86</accession>
<name>A0A816HL86_ADIRI</name>
<sequence>PTENIGVKLARTNDVLAKKVVTKYVPSMKTTPFDSEFNSAPNGGTFSHRTSFEKIRSGF</sequence>
<feature type="non-terminal residue" evidence="1">
    <location>
        <position position="1"/>
    </location>
</feature>
<evidence type="ECO:0000313" key="2">
    <source>
        <dbReference type="Proteomes" id="UP000663828"/>
    </source>
</evidence>
<organism evidence="1 2">
    <name type="scientific">Adineta ricciae</name>
    <name type="common">Rotifer</name>
    <dbReference type="NCBI Taxonomy" id="249248"/>
    <lineage>
        <taxon>Eukaryota</taxon>
        <taxon>Metazoa</taxon>
        <taxon>Spiralia</taxon>
        <taxon>Gnathifera</taxon>
        <taxon>Rotifera</taxon>
        <taxon>Eurotatoria</taxon>
        <taxon>Bdelloidea</taxon>
        <taxon>Adinetida</taxon>
        <taxon>Adinetidae</taxon>
        <taxon>Adineta</taxon>
    </lineage>
</organism>
<proteinExistence type="predicted"/>
<reference evidence="1" key="1">
    <citation type="submission" date="2021-02" db="EMBL/GenBank/DDBJ databases">
        <authorList>
            <person name="Nowell W R."/>
        </authorList>
    </citation>
    <scope>NUCLEOTIDE SEQUENCE</scope>
</reference>
<protein>
    <submittedName>
        <fullName evidence="1">Uncharacterized protein</fullName>
    </submittedName>
</protein>
<gene>
    <name evidence="1" type="ORF">XAT740_LOCUS63485</name>
</gene>
<dbReference type="EMBL" id="CAJNOR010019715">
    <property type="protein sequence ID" value="CAF1689865.1"/>
    <property type="molecule type" value="Genomic_DNA"/>
</dbReference>
<dbReference type="Proteomes" id="UP000663828">
    <property type="component" value="Unassembled WGS sequence"/>
</dbReference>